<feature type="non-terminal residue" evidence="1">
    <location>
        <position position="127"/>
    </location>
</feature>
<dbReference type="AlphaFoldDB" id="A0A0F9EPZ7"/>
<sequence>MMAEGNARYKGWSTDRKYKAALSKILDDGWTVSETARMYGLARSHLSTRVKKARDAREVRVAEALTAVAAAAPTLVDVEDRLPFGEWFERYFGTWICPDCLVHHALPPFHLEIVDSLRSSERRTLVN</sequence>
<organism evidence="1">
    <name type="scientific">marine sediment metagenome</name>
    <dbReference type="NCBI Taxonomy" id="412755"/>
    <lineage>
        <taxon>unclassified sequences</taxon>
        <taxon>metagenomes</taxon>
        <taxon>ecological metagenomes</taxon>
    </lineage>
</organism>
<comment type="caution">
    <text evidence="1">The sequence shown here is derived from an EMBL/GenBank/DDBJ whole genome shotgun (WGS) entry which is preliminary data.</text>
</comment>
<dbReference type="EMBL" id="LAZR01024148">
    <property type="protein sequence ID" value="KKL76129.1"/>
    <property type="molecule type" value="Genomic_DNA"/>
</dbReference>
<name>A0A0F9EPZ7_9ZZZZ</name>
<gene>
    <name evidence="1" type="ORF">LCGC14_2048000</name>
</gene>
<proteinExistence type="predicted"/>
<reference evidence="1" key="1">
    <citation type="journal article" date="2015" name="Nature">
        <title>Complex archaea that bridge the gap between prokaryotes and eukaryotes.</title>
        <authorList>
            <person name="Spang A."/>
            <person name="Saw J.H."/>
            <person name="Jorgensen S.L."/>
            <person name="Zaremba-Niedzwiedzka K."/>
            <person name="Martijn J."/>
            <person name="Lind A.E."/>
            <person name="van Eijk R."/>
            <person name="Schleper C."/>
            <person name="Guy L."/>
            <person name="Ettema T.J."/>
        </authorList>
    </citation>
    <scope>NUCLEOTIDE SEQUENCE</scope>
</reference>
<accession>A0A0F9EPZ7</accession>
<protein>
    <submittedName>
        <fullName evidence="1">Uncharacterized protein</fullName>
    </submittedName>
</protein>
<evidence type="ECO:0000313" key="1">
    <source>
        <dbReference type="EMBL" id="KKL76129.1"/>
    </source>
</evidence>